<accession>A0A9K3CWM9</accession>
<evidence type="ECO:0000313" key="2">
    <source>
        <dbReference type="Proteomes" id="UP000265618"/>
    </source>
</evidence>
<comment type="caution">
    <text evidence="1">The sequence shown here is derived from an EMBL/GenBank/DDBJ whole genome shotgun (WGS) entry which is preliminary data.</text>
</comment>
<protein>
    <submittedName>
        <fullName evidence="1">Uncharacterized protein</fullName>
    </submittedName>
</protein>
<dbReference type="Proteomes" id="UP000265618">
    <property type="component" value="Unassembled WGS sequence"/>
</dbReference>
<proteinExistence type="predicted"/>
<evidence type="ECO:0000313" key="1">
    <source>
        <dbReference type="EMBL" id="GIQ82969.1"/>
    </source>
</evidence>
<keyword evidence="2" id="KW-1185">Reference proteome</keyword>
<organism evidence="1 2">
    <name type="scientific">Kipferlia bialata</name>
    <dbReference type="NCBI Taxonomy" id="797122"/>
    <lineage>
        <taxon>Eukaryota</taxon>
        <taxon>Metamonada</taxon>
        <taxon>Carpediemonas-like organisms</taxon>
        <taxon>Kipferlia</taxon>
    </lineage>
</organism>
<dbReference type="AlphaFoldDB" id="A0A9K3CWM9"/>
<reference evidence="1 2" key="1">
    <citation type="journal article" date="2018" name="PLoS ONE">
        <title>The draft genome of Kipferlia bialata reveals reductive genome evolution in fornicate parasites.</title>
        <authorList>
            <person name="Tanifuji G."/>
            <person name="Takabayashi S."/>
            <person name="Kume K."/>
            <person name="Takagi M."/>
            <person name="Nakayama T."/>
            <person name="Kamikawa R."/>
            <person name="Inagaki Y."/>
            <person name="Hashimoto T."/>
        </authorList>
    </citation>
    <scope>NUCLEOTIDE SEQUENCE [LARGE SCALE GENOMIC DNA]</scope>
    <source>
        <strain evidence="1">NY0173</strain>
    </source>
</reference>
<gene>
    <name evidence="1" type="ORF">KIPB_004204</name>
</gene>
<sequence>MELVVLKTHITPPPPSALTPRLVTTIHSGSMVNGRWEQQEVTMPSRHWAFMATITQVNKKPQPSVHVTTRFGEQTKITFHPATTEDREDMQKLQKAIRNAIGHTILVFYAEKITFPRGLEVVRVEHPCDCQVFPQPLNHLIEGAEHYMTMPGEPLDEGADQLMRVAGLSRLGPPRVTGRMYPGGLPPFKW</sequence>
<dbReference type="EMBL" id="BDIP01000878">
    <property type="protein sequence ID" value="GIQ82969.1"/>
    <property type="molecule type" value="Genomic_DNA"/>
</dbReference>
<name>A0A9K3CWM9_9EUKA</name>